<feature type="transmembrane region" description="Helical" evidence="1">
    <location>
        <begin position="146"/>
        <end position="167"/>
    </location>
</feature>
<evidence type="ECO:0000256" key="1">
    <source>
        <dbReference type="SAM" id="Phobius"/>
    </source>
</evidence>
<reference evidence="3" key="1">
    <citation type="journal article" date="2019" name="Int. J. Syst. Evol. Microbiol.">
        <title>The Global Catalogue of Microorganisms (GCM) 10K type strain sequencing project: providing services to taxonomists for standard genome sequencing and annotation.</title>
        <authorList>
            <consortium name="The Broad Institute Genomics Platform"/>
            <consortium name="The Broad Institute Genome Sequencing Center for Infectious Disease"/>
            <person name="Wu L."/>
            <person name="Ma J."/>
        </authorList>
    </citation>
    <scope>NUCLEOTIDE SEQUENCE [LARGE SCALE GENOMIC DNA]</scope>
    <source>
        <strain evidence="3">CCUG 53270</strain>
    </source>
</reference>
<gene>
    <name evidence="2" type="ORF">ACFQ4B_10650</name>
</gene>
<feature type="transmembrane region" description="Helical" evidence="1">
    <location>
        <begin position="83"/>
        <end position="100"/>
    </location>
</feature>
<dbReference type="RefSeq" id="WP_345587190.1">
    <property type="nucleotide sequence ID" value="NZ_BAABJG010000006.1"/>
</dbReference>
<feature type="transmembrane region" description="Helical" evidence="1">
    <location>
        <begin position="106"/>
        <end position="125"/>
    </location>
</feature>
<feature type="transmembrane region" description="Helical" evidence="1">
    <location>
        <begin position="203"/>
        <end position="221"/>
    </location>
</feature>
<protein>
    <recommendedName>
        <fullName evidence="4">Tryptophan-rich sensory protein</fullName>
    </recommendedName>
</protein>
<dbReference type="PANTHER" id="PTHR33802">
    <property type="entry name" value="SI:CH211-161H7.5-RELATED"/>
    <property type="match status" value="1"/>
</dbReference>
<feature type="transmembrane region" description="Helical" evidence="1">
    <location>
        <begin position="227"/>
        <end position="246"/>
    </location>
</feature>
<evidence type="ECO:0008006" key="4">
    <source>
        <dbReference type="Google" id="ProtNLM"/>
    </source>
</evidence>
<name>A0ABW3UJ19_9BACL</name>
<proteinExistence type="predicted"/>
<keyword evidence="1" id="KW-0812">Transmembrane</keyword>
<keyword evidence="1" id="KW-0472">Membrane</keyword>
<dbReference type="Proteomes" id="UP001597180">
    <property type="component" value="Unassembled WGS sequence"/>
</dbReference>
<dbReference type="EMBL" id="JBHTLU010000013">
    <property type="protein sequence ID" value="MFD1220581.1"/>
    <property type="molecule type" value="Genomic_DNA"/>
</dbReference>
<feature type="transmembrane region" description="Helical" evidence="1">
    <location>
        <begin position="179"/>
        <end position="198"/>
    </location>
</feature>
<organism evidence="2 3">
    <name type="scientific">Paenibacillus vulneris</name>
    <dbReference type="NCBI Taxonomy" id="1133364"/>
    <lineage>
        <taxon>Bacteria</taxon>
        <taxon>Bacillati</taxon>
        <taxon>Bacillota</taxon>
        <taxon>Bacilli</taxon>
        <taxon>Bacillales</taxon>
        <taxon>Paenibacillaceae</taxon>
        <taxon>Paenibacillus</taxon>
    </lineage>
</organism>
<sequence length="269" mass="30168">MFEILLRWYNVAALFAVLAVNRFAETEPVKGMTTGEISAMFPVQITPAPYAFAIWGLIYALLIGFIIVQFLPSKRGRHELRSIGPWFGVTCIFNIAWLLLWQSLNITSSLFAMLGLLLSLAVIYANTRPHGWSEDQAVRWWVQVPFSLYFGWVTAAAIVNTAVVFYANGWDGFGWPETFWTVLMILIVSLLSLLIGFLRKDPFYMLVTVWALVAIGVDNQGNRALGYMAWGAAGLLLAYAMLLFIANGWLKRTVRSEVEEGRAGHFISG</sequence>
<dbReference type="InterPro" id="IPR038330">
    <property type="entry name" value="TspO/MBR-related_sf"/>
</dbReference>
<dbReference type="PANTHER" id="PTHR33802:SF1">
    <property type="entry name" value="XK-RELATED PROTEIN"/>
    <property type="match status" value="1"/>
</dbReference>
<evidence type="ECO:0000313" key="3">
    <source>
        <dbReference type="Proteomes" id="UP001597180"/>
    </source>
</evidence>
<keyword evidence="1" id="KW-1133">Transmembrane helix</keyword>
<evidence type="ECO:0000313" key="2">
    <source>
        <dbReference type="EMBL" id="MFD1220581.1"/>
    </source>
</evidence>
<comment type="caution">
    <text evidence="2">The sequence shown here is derived from an EMBL/GenBank/DDBJ whole genome shotgun (WGS) entry which is preliminary data.</text>
</comment>
<accession>A0ABW3UJ19</accession>
<keyword evidence="3" id="KW-1185">Reference proteome</keyword>
<feature type="transmembrane region" description="Helical" evidence="1">
    <location>
        <begin position="48"/>
        <end position="71"/>
    </location>
</feature>
<dbReference type="Gene3D" id="1.20.1260.100">
    <property type="entry name" value="TspO/MBR protein"/>
    <property type="match status" value="1"/>
</dbReference>